<feature type="domain" description="AB hydrolase-1" evidence="1">
    <location>
        <begin position="23"/>
        <end position="252"/>
    </location>
</feature>
<dbReference type="Proteomes" id="UP001163882">
    <property type="component" value="Chromosome"/>
</dbReference>
<gene>
    <name evidence="2" type="ORF">OF122_07825</name>
</gene>
<dbReference type="InterPro" id="IPR050266">
    <property type="entry name" value="AB_hydrolase_sf"/>
</dbReference>
<dbReference type="GO" id="GO:0016787">
    <property type="term" value="F:hydrolase activity"/>
    <property type="evidence" value="ECO:0007669"/>
    <property type="project" value="UniProtKB-KW"/>
</dbReference>
<accession>A0ABY6ISP0</accession>
<protein>
    <submittedName>
        <fullName evidence="2">Alpha/beta hydrolase</fullName>
    </submittedName>
</protein>
<dbReference type="InterPro" id="IPR029058">
    <property type="entry name" value="AB_hydrolase_fold"/>
</dbReference>
<dbReference type="SUPFAM" id="SSF53474">
    <property type="entry name" value="alpha/beta-Hydrolases"/>
    <property type="match status" value="1"/>
</dbReference>
<reference evidence="2" key="1">
    <citation type="submission" date="2022-10" db="EMBL/GenBank/DDBJ databases">
        <title>YIM 151497 complete genome.</title>
        <authorList>
            <person name="Chen X."/>
        </authorList>
    </citation>
    <scope>NUCLEOTIDE SEQUENCE</scope>
    <source>
        <strain evidence="2">YIM 151497</strain>
    </source>
</reference>
<organism evidence="2 3">
    <name type="scientific">Pelagibacterium flavum</name>
    <dbReference type="NCBI Taxonomy" id="2984530"/>
    <lineage>
        <taxon>Bacteria</taxon>
        <taxon>Pseudomonadati</taxon>
        <taxon>Pseudomonadota</taxon>
        <taxon>Alphaproteobacteria</taxon>
        <taxon>Hyphomicrobiales</taxon>
        <taxon>Devosiaceae</taxon>
        <taxon>Pelagibacterium</taxon>
    </lineage>
</organism>
<dbReference type="EMBL" id="CP107716">
    <property type="protein sequence ID" value="UYQ73651.1"/>
    <property type="molecule type" value="Genomic_DNA"/>
</dbReference>
<keyword evidence="2" id="KW-0378">Hydrolase</keyword>
<evidence type="ECO:0000313" key="3">
    <source>
        <dbReference type="Proteomes" id="UP001163882"/>
    </source>
</evidence>
<evidence type="ECO:0000313" key="2">
    <source>
        <dbReference type="EMBL" id="UYQ73651.1"/>
    </source>
</evidence>
<keyword evidence="3" id="KW-1185">Reference proteome</keyword>
<dbReference type="InterPro" id="IPR000073">
    <property type="entry name" value="AB_hydrolase_1"/>
</dbReference>
<dbReference type="PANTHER" id="PTHR43798">
    <property type="entry name" value="MONOACYLGLYCEROL LIPASE"/>
    <property type="match status" value="1"/>
</dbReference>
<proteinExistence type="predicted"/>
<dbReference type="RefSeq" id="WP_264227210.1">
    <property type="nucleotide sequence ID" value="NZ_CP107716.1"/>
</dbReference>
<evidence type="ECO:0000259" key="1">
    <source>
        <dbReference type="Pfam" id="PF12697"/>
    </source>
</evidence>
<dbReference type="Pfam" id="PF12697">
    <property type="entry name" value="Abhydrolase_6"/>
    <property type="match status" value="1"/>
</dbReference>
<dbReference type="PANTHER" id="PTHR43798:SF33">
    <property type="entry name" value="HYDROLASE, PUTATIVE (AFU_ORTHOLOGUE AFUA_2G14860)-RELATED"/>
    <property type="match status" value="1"/>
</dbReference>
<dbReference type="Gene3D" id="3.40.50.1820">
    <property type="entry name" value="alpha/beta hydrolase"/>
    <property type="match status" value="1"/>
</dbReference>
<sequence>MDFVTSEDGTPIAFERSGSGPSLVLVHGSTADHTRWAGVLSDLESQFTVLAMDRRGRGKSGDASDYALEREYEDVAAVIRAAGRDVSVIGHSFGALCAMEAALRVDNLKRLVLYEPAFPVGGNPLYSPEIPDRLKAILDSGDRDAMLVAFFRDVVGAPDAQIEALRADPSWAGRIAAAHTALRELADGDYLFEPERFHNLAVPTLLLVGENSPKELTAPAQALNDALPDSQIVTLEGQGHVAMTTAPRLFLDAILRFLAS</sequence>
<name>A0ABY6ISP0_9HYPH</name>